<feature type="region of interest" description="Disordered" evidence="1">
    <location>
        <begin position="76"/>
        <end position="139"/>
    </location>
</feature>
<dbReference type="PANTHER" id="PTHR34546:SF3">
    <property type="entry name" value="OS06G0153600 PROTEIN"/>
    <property type="match status" value="1"/>
</dbReference>
<feature type="region of interest" description="Disordered" evidence="1">
    <location>
        <begin position="212"/>
        <end position="305"/>
    </location>
</feature>
<name>A0A2R6WSF2_MARPO</name>
<accession>A0A2R6WSF2</accession>
<feature type="compositionally biased region" description="Basic and acidic residues" evidence="1">
    <location>
        <begin position="605"/>
        <end position="622"/>
    </location>
</feature>
<feature type="compositionally biased region" description="Basic and acidic residues" evidence="1">
    <location>
        <begin position="423"/>
        <end position="432"/>
    </location>
</feature>
<organism evidence="2 3">
    <name type="scientific">Marchantia polymorpha</name>
    <name type="common">Common liverwort</name>
    <name type="synonym">Marchantia aquatica</name>
    <dbReference type="NCBI Taxonomy" id="3197"/>
    <lineage>
        <taxon>Eukaryota</taxon>
        <taxon>Viridiplantae</taxon>
        <taxon>Streptophyta</taxon>
        <taxon>Embryophyta</taxon>
        <taxon>Marchantiophyta</taxon>
        <taxon>Marchantiopsida</taxon>
        <taxon>Marchantiidae</taxon>
        <taxon>Marchantiales</taxon>
        <taxon>Marchantiaceae</taxon>
        <taxon>Marchantia</taxon>
    </lineage>
</organism>
<feature type="region of interest" description="Disordered" evidence="1">
    <location>
        <begin position="920"/>
        <end position="941"/>
    </location>
</feature>
<evidence type="ECO:0000256" key="1">
    <source>
        <dbReference type="SAM" id="MobiDB-lite"/>
    </source>
</evidence>
<feature type="compositionally biased region" description="Low complexity" evidence="1">
    <location>
        <begin position="76"/>
        <end position="85"/>
    </location>
</feature>
<feature type="compositionally biased region" description="Polar residues" evidence="1">
    <location>
        <begin position="126"/>
        <end position="139"/>
    </location>
</feature>
<feature type="region of interest" description="Disordered" evidence="1">
    <location>
        <begin position="340"/>
        <end position="362"/>
    </location>
</feature>
<evidence type="ECO:0008006" key="4">
    <source>
        <dbReference type="Google" id="ProtNLM"/>
    </source>
</evidence>
<protein>
    <recommendedName>
        <fullName evidence="4">XS domain-containing protein</fullName>
    </recommendedName>
</protein>
<feature type="compositionally biased region" description="Basic and acidic residues" evidence="1">
    <location>
        <begin position="482"/>
        <end position="529"/>
    </location>
</feature>
<dbReference type="PANTHER" id="PTHR34546">
    <property type="entry name" value="OS06G0153600 PROTEIN"/>
    <property type="match status" value="1"/>
</dbReference>
<feature type="compositionally biased region" description="Low complexity" evidence="1">
    <location>
        <begin position="568"/>
        <end position="578"/>
    </location>
</feature>
<feature type="region of interest" description="Disordered" evidence="1">
    <location>
        <begin position="567"/>
        <end position="649"/>
    </location>
</feature>
<evidence type="ECO:0000313" key="3">
    <source>
        <dbReference type="Proteomes" id="UP000244005"/>
    </source>
</evidence>
<feature type="compositionally biased region" description="Basic and acidic residues" evidence="1">
    <location>
        <begin position="541"/>
        <end position="551"/>
    </location>
</feature>
<dbReference type="AlphaFoldDB" id="A0A2R6WSF2"/>
<reference evidence="3" key="1">
    <citation type="journal article" date="2017" name="Cell">
        <title>Insights into land plant evolution garnered from the Marchantia polymorpha genome.</title>
        <authorList>
            <person name="Bowman J.L."/>
            <person name="Kohchi T."/>
            <person name="Yamato K.T."/>
            <person name="Jenkins J."/>
            <person name="Shu S."/>
            <person name="Ishizaki K."/>
            <person name="Yamaoka S."/>
            <person name="Nishihama R."/>
            <person name="Nakamura Y."/>
            <person name="Berger F."/>
            <person name="Adam C."/>
            <person name="Aki S.S."/>
            <person name="Althoff F."/>
            <person name="Araki T."/>
            <person name="Arteaga-Vazquez M.A."/>
            <person name="Balasubrmanian S."/>
            <person name="Barry K."/>
            <person name="Bauer D."/>
            <person name="Boehm C.R."/>
            <person name="Briginshaw L."/>
            <person name="Caballero-Perez J."/>
            <person name="Catarino B."/>
            <person name="Chen F."/>
            <person name="Chiyoda S."/>
            <person name="Chovatia M."/>
            <person name="Davies K.M."/>
            <person name="Delmans M."/>
            <person name="Demura T."/>
            <person name="Dierschke T."/>
            <person name="Dolan L."/>
            <person name="Dorantes-Acosta A.E."/>
            <person name="Eklund D.M."/>
            <person name="Florent S.N."/>
            <person name="Flores-Sandoval E."/>
            <person name="Fujiyama A."/>
            <person name="Fukuzawa H."/>
            <person name="Galik B."/>
            <person name="Grimanelli D."/>
            <person name="Grimwood J."/>
            <person name="Grossniklaus U."/>
            <person name="Hamada T."/>
            <person name="Haseloff J."/>
            <person name="Hetherington A.J."/>
            <person name="Higo A."/>
            <person name="Hirakawa Y."/>
            <person name="Hundley H.N."/>
            <person name="Ikeda Y."/>
            <person name="Inoue K."/>
            <person name="Inoue S.I."/>
            <person name="Ishida S."/>
            <person name="Jia Q."/>
            <person name="Kakita M."/>
            <person name="Kanazawa T."/>
            <person name="Kawai Y."/>
            <person name="Kawashima T."/>
            <person name="Kennedy M."/>
            <person name="Kinose K."/>
            <person name="Kinoshita T."/>
            <person name="Kohara Y."/>
            <person name="Koide E."/>
            <person name="Komatsu K."/>
            <person name="Kopischke S."/>
            <person name="Kubo M."/>
            <person name="Kyozuka J."/>
            <person name="Lagercrantz U."/>
            <person name="Lin S.S."/>
            <person name="Lindquist E."/>
            <person name="Lipzen A.M."/>
            <person name="Lu C.W."/>
            <person name="De Luna E."/>
            <person name="Martienssen R.A."/>
            <person name="Minamino N."/>
            <person name="Mizutani M."/>
            <person name="Mizutani M."/>
            <person name="Mochizuki N."/>
            <person name="Monte I."/>
            <person name="Mosher R."/>
            <person name="Nagasaki H."/>
            <person name="Nakagami H."/>
            <person name="Naramoto S."/>
            <person name="Nishitani K."/>
            <person name="Ohtani M."/>
            <person name="Okamoto T."/>
            <person name="Okumura M."/>
            <person name="Phillips J."/>
            <person name="Pollak B."/>
            <person name="Reinders A."/>
            <person name="Rovekamp M."/>
            <person name="Sano R."/>
            <person name="Sawa S."/>
            <person name="Schmid M.W."/>
            <person name="Shirakawa M."/>
            <person name="Solano R."/>
            <person name="Spunde A."/>
            <person name="Suetsugu N."/>
            <person name="Sugano S."/>
            <person name="Sugiyama A."/>
            <person name="Sun R."/>
            <person name="Suzuki Y."/>
            <person name="Takenaka M."/>
            <person name="Takezawa D."/>
            <person name="Tomogane H."/>
            <person name="Tsuzuki M."/>
            <person name="Ueda T."/>
            <person name="Umeda M."/>
            <person name="Ward J.M."/>
            <person name="Watanabe Y."/>
            <person name="Yazaki K."/>
            <person name="Yokoyama R."/>
            <person name="Yoshitake Y."/>
            <person name="Yotsui I."/>
            <person name="Zachgo S."/>
            <person name="Schmutz J."/>
        </authorList>
    </citation>
    <scope>NUCLEOTIDE SEQUENCE [LARGE SCALE GENOMIC DNA]</scope>
    <source>
        <strain evidence="3">Tak-1</strain>
    </source>
</reference>
<gene>
    <name evidence="2" type="ORF">MARPO_0061s0049</name>
</gene>
<feature type="region of interest" description="Disordered" evidence="1">
    <location>
        <begin position="378"/>
        <end position="551"/>
    </location>
</feature>
<feature type="compositionally biased region" description="Basic and acidic residues" evidence="1">
    <location>
        <begin position="255"/>
        <end position="270"/>
    </location>
</feature>
<keyword evidence="3" id="KW-1185">Reference proteome</keyword>
<dbReference type="Proteomes" id="UP000244005">
    <property type="component" value="Unassembled WGS sequence"/>
</dbReference>
<sequence>MYRPASRFDSRIQEKPSRSTRSTWGDNRSFTAPLEADDGARSAPYMTEESMMDREFQSLRGNNDLREAQRLAASFFSSQIPPSSSTALYRDGRPTRTMSPEPPIDRFGTQSSRHYREREANDEQRWPSNRSTSQERYLSTRTLTEPEVWEEADAYGVAGSRSRKREDTYGWEEVDLEYAARKETEYPMHGETEAVRVTKRVDWTGLFRDGREVGGADSSMGKRSLPGYGGRQFGESYLSGQDDLMDPEEAVFSSRGRDPHENLRKGRGYPDEVPDALEEYGLGSSLGTARGVGRAGQRDMDWGRDSSRHEEREFWHSGMRTNGMSELSELSRGYGDGPSTFPSNRGNAPMGRRGLINPKPDYSVRASLTNRDILGYYYGNSNHQPRNDYPRRGGAPFARNDRIPYGGVPGPWHGSSRPPGSGPDRDREDWGPFRKGKKRWPKSPKAGDSPHVSHTSHGKRFKRETEADKLFLMHNSKATSVPKDELREALDQTHSSEKGKEAEERITPTRDDSEMKTETEGKSVEKGLWDNDDSWSDSEEEKVGGVDVSRKDETVVTSIAPLGELEIAASQAPQASAANEPEKPSGDRSAGADYDADWESLASDTEEHMDGKAAKHDVDAEANRSSSSGNEDVGTIPAASQSELSDFERDDARIVGSEDLEMFDADESGEGSRIELSMDAKTLGVSPDKGFAPEAQHSGNVMEDKAYDFYISVFEQDADLRKLYEANVNSGSFECLVCAGIGAKKKKRFPDVASMVQHAKKILRTKKLPEHRGFARAVCHVLGWDATVCSPSPKTVVSRGWLAPHEQYAPTLQLNGEPKIQVSSNVAADANWDLESARRLLEEQLKELENDSSFPETLAQTKVGTGSSKSVSPEKGKNVETGDASTTNATVVEISALGEIANLTEGKSFANSVQNGIAQMSAEDPTNDTAGGPEANATGNN</sequence>
<feature type="compositionally biased region" description="Acidic residues" evidence="1">
    <location>
        <begin position="530"/>
        <end position="540"/>
    </location>
</feature>
<feature type="compositionally biased region" description="Basic and acidic residues" evidence="1">
    <location>
        <begin position="1"/>
        <end position="17"/>
    </location>
</feature>
<feature type="region of interest" description="Disordered" evidence="1">
    <location>
        <begin position="1"/>
        <end position="44"/>
    </location>
</feature>
<dbReference type="EMBL" id="KZ772733">
    <property type="protein sequence ID" value="PTQ36787.1"/>
    <property type="molecule type" value="Genomic_DNA"/>
</dbReference>
<dbReference type="OrthoDB" id="1939725at2759"/>
<feature type="compositionally biased region" description="Polar residues" evidence="1">
    <location>
        <begin position="851"/>
        <end position="871"/>
    </location>
</feature>
<proteinExistence type="predicted"/>
<feature type="region of interest" description="Disordered" evidence="1">
    <location>
        <begin position="848"/>
        <end position="884"/>
    </location>
</feature>
<evidence type="ECO:0000313" key="2">
    <source>
        <dbReference type="EMBL" id="PTQ36787.1"/>
    </source>
</evidence>
<feature type="compositionally biased region" description="Polar residues" evidence="1">
    <location>
        <begin position="19"/>
        <end position="30"/>
    </location>
</feature>
<feature type="compositionally biased region" description="Basic and acidic residues" evidence="1">
    <location>
        <begin position="114"/>
        <end position="125"/>
    </location>
</feature>
<feature type="compositionally biased region" description="Basic and acidic residues" evidence="1">
    <location>
        <begin position="296"/>
        <end position="305"/>
    </location>
</feature>